<dbReference type="PRINTS" id="PR00080">
    <property type="entry name" value="SDRFAMILY"/>
</dbReference>
<dbReference type="SUPFAM" id="SSF51735">
    <property type="entry name" value="NAD(P)-binding Rossmann-fold domains"/>
    <property type="match status" value="1"/>
</dbReference>
<evidence type="ECO:0000256" key="1">
    <source>
        <dbReference type="ARBA" id="ARBA00002607"/>
    </source>
</evidence>
<sequence>MKDNRVAIITGGGRGIGASTALLFASKGYAVCINYKSNSGAAKKVADSILAQGGRCITVKADVSSEEDVIRMFSTVDEKLGGVSVLVNNAGILRKQSRLEDMTAERINTILVNNVTSYFLCCREAVKRMSTRHGGQGGVIVNVSSGASRSGSPNEYIDYAASKGAIDTLTKGLSLEVAAEGIRVNCVRPGLIHTDMHADGGEPERIERLKSVIPLQRGGQPEEVAEAIYWLASEKSSFSTGNYLDLAGGL</sequence>
<accession>A0A1B9QVE1</accession>
<reference evidence="9" key="1">
    <citation type="submission" date="2016-06" db="EMBL/GenBank/DDBJ databases">
        <authorList>
            <person name="Hehemann J.-H."/>
            <person name="Arevalo P."/>
            <person name="Datta M.S."/>
            <person name="Polz M.F."/>
        </authorList>
    </citation>
    <scope>NUCLEOTIDE SEQUENCE [LARGE SCALE GENOMIC DNA]</scope>
    <source>
        <strain evidence="9">9CSC122</strain>
    </source>
</reference>
<evidence type="ECO:0000256" key="5">
    <source>
        <dbReference type="ARBA" id="ARBA00023002"/>
    </source>
</evidence>
<comment type="similarity">
    <text evidence="2">Belongs to the short-chain dehydrogenases/reductases (SDR) family.</text>
</comment>
<evidence type="ECO:0000256" key="4">
    <source>
        <dbReference type="ARBA" id="ARBA00022857"/>
    </source>
</evidence>
<proteinExistence type="inferred from homology"/>
<evidence type="ECO:0000256" key="7">
    <source>
        <dbReference type="ARBA" id="ARBA00048508"/>
    </source>
</evidence>
<dbReference type="CDD" id="cd05233">
    <property type="entry name" value="SDR_c"/>
    <property type="match status" value="1"/>
</dbReference>
<comment type="caution">
    <text evidence="8">The sequence shown here is derived from an EMBL/GenBank/DDBJ whole genome shotgun (WGS) entry which is preliminary data.</text>
</comment>
<evidence type="ECO:0000256" key="2">
    <source>
        <dbReference type="ARBA" id="ARBA00006484"/>
    </source>
</evidence>
<dbReference type="PANTHER" id="PTHR48107:SF7">
    <property type="entry name" value="RE15974P"/>
    <property type="match status" value="1"/>
</dbReference>
<comment type="catalytic activity">
    <reaction evidence="7">
        <text>a (3R)-hydroxyacyl-[ACP] + NADP(+) = a 3-oxoacyl-[ACP] + NADPH + H(+)</text>
        <dbReference type="Rhea" id="RHEA:17397"/>
        <dbReference type="Rhea" id="RHEA-COMP:9916"/>
        <dbReference type="Rhea" id="RHEA-COMP:9945"/>
        <dbReference type="ChEBI" id="CHEBI:15378"/>
        <dbReference type="ChEBI" id="CHEBI:57783"/>
        <dbReference type="ChEBI" id="CHEBI:58349"/>
        <dbReference type="ChEBI" id="CHEBI:78776"/>
        <dbReference type="ChEBI" id="CHEBI:78827"/>
        <dbReference type="EC" id="1.1.1.100"/>
    </reaction>
</comment>
<keyword evidence="5" id="KW-0560">Oxidoreductase</keyword>
<protein>
    <recommendedName>
        <fullName evidence="3">3-oxoacyl-[acyl-carrier-protein] reductase FabG</fullName>
    </recommendedName>
    <alternativeName>
        <fullName evidence="6">Beta-ketoacyl-ACP reductase</fullName>
    </alternativeName>
</protein>
<dbReference type="InterPro" id="IPR002347">
    <property type="entry name" value="SDR_fam"/>
</dbReference>
<comment type="function">
    <text evidence="1">Catalyzes the NADPH-dependent reduction of beta-ketoacyl-ACP substrates to beta-hydroxyacyl-ACP products, the first reductive step in the elongation cycle of fatty acid biosynthesis.</text>
</comment>
<dbReference type="PANTHER" id="PTHR48107">
    <property type="entry name" value="NADPH-DEPENDENT ALDEHYDE REDUCTASE-LIKE PROTEIN, CHLOROPLASTIC-RELATED"/>
    <property type="match status" value="1"/>
</dbReference>
<dbReference type="Proteomes" id="UP000093173">
    <property type="component" value="Unassembled WGS sequence"/>
</dbReference>
<evidence type="ECO:0000313" key="8">
    <source>
        <dbReference type="EMBL" id="OCH72897.1"/>
    </source>
</evidence>
<evidence type="ECO:0000313" key="9">
    <source>
        <dbReference type="Proteomes" id="UP000093173"/>
    </source>
</evidence>
<dbReference type="GO" id="GO:0004316">
    <property type="term" value="F:3-oxoacyl-[acyl-carrier-protein] reductase (NADPH) activity"/>
    <property type="evidence" value="ECO:0007669"/>
    <property type="project" value="UniProtKB-EC"/>
</dbReference>
<dbReference type="PRINTS" id="PR00081">
    <property type="entry name" value="GDHRDH"/>
</dbReference>
<dbReference type="Gene3D" id="3.40.50.720">
    <property type="entry name" value="NAD(P)-binding Rossmann-like Domain"/>
    <property type="match status" value="1"/>
</dbReference>
<dbReference type="NCBIfam" id="NF004777">
    <property type="entry name" value="PRK06123.1"/>
    <property type="match status" value="1"/>
</dbReference>
<evidence type="ECO:0000256" key="3">
    <source>
        <dbReference type="ARBA" id="ARBA00017650"/>
    </source>
</evidence>
<organism evidence="8 9">
    <name type="scientific">Vibrio genomosp. F10</name>
    <dbReference type="NCBI Taxonomy" id="723171"/>
    <lineage>
        <taxon>Bacteria</taxon>
        <taxon>Pseudomonadati</taxon>
        <taxon>Pseudomonadota</taxon>
        <taxon>Gammaproteobacteria</taxon>
        <taxon>Vibrionales</taxon>
        <taxon>Vibrionaceae</taxon>
        <taxon>Vibrio</taxon>
    </lineage>
</organism>
<dbReference type="Pfam" id="PF13561">
    <property type="entry name" value="adh_short_C2"/>
    <property type="match status" value="1"/>
</dbReference>
<keyword evidence="4" id="KW-0521">NADP</keyword>
<evidence type="ECO:0000256" key="6">
    <source>
        <dbReference type="ARBA" id="ARBA00029899"/>
    </source>
</evidence>
<dbReference type="EMBL" id="MAJZ01000865">
    <property type="protein sequence ID" value="OCH72897.1"/>
    <property type="molecule type" value="Genomic_DNA"/>
</dbReference>
<keyword evidence="9" id="KW-1185">Reference proteome</keyword>
<dbReference type="InterPro" id="IPR036291">
    <property type="entry name" value="NAD(P)-bd_dom_sf"/>
</dbReference>
<dbReference type="AlphaFoldDB" id="A0A1B9QVE1"/>
<dbReference type="RefSeq" id="WP_065577322.1">
    <property type="nucleotide sequence ID" value="NZ_JBNGCH010000865.1"/>
</dbReference>
<name>A0A1B9QVE1_9VIBR</name>
<gene>
    <name evidence="8" type="ORF">A6E14_15210</name>
</gene>
<dbReference type="FunFam" id="3.40.50.720:FF:000115">
    <property type="entry name" value="3-oxoacyl-[acyl-carrier-protein] reductase FabG"/>
    <property type="match status" value="1"/>
</dbReference>